<dbReference type="GO" id="GO:0003677">
    <property type="term" value="F:DNA binding"/>
    <property type="evidence" value="ECO:0007669"/>
    <property type="project" value="UniProtKB-KW"/>
</dbReference>
<dbReference type="GO" id="GO:0005730">
    <property type="term" value="C:nucleolus"/>
    <property type="evidence" value="ECO:0007669"/>
    <property type="project" value="UniProtKB-SubCell"/>
</dbReference>
<feature type="region of interest" description="Disordered" evidence="7">
    <location>
        <begin position="162"/>
        <end position="207"/>
    </location>
</feature>
<name>A0ABC9XSK6_GRUJA</name>
<keyword evidence="6" id="KW-0539">Nucleus</keyword>
<organism evidence="9 10">
    <name type="scientific">Grus japonensis</name>
    <name type="common">Japanese crane</name>
    <name type="synonym">Red-crowned crane</name>
    <dbReference type="NCBI Taxonomy" id="30415"/>
    <lineage>
        <taxon>Eukaryota</taxon>
        <taxon>Metazoa</taxon>
        <taxon>Chordata</taxon>
        <taxon>Craniata</taxon>
        <taxon>Vertebrata</taxon>
        <taxon>Euteleostomi</taxon>
        <taxon>Archelosauria</taxon>
        <taxon>Archosauria</taxon>
        <taxon>Dinosauria</taxon>
        <taxon>Saurischia</taxon>
        <taxon>Theropoda</taxon>
        <taxon>Coelurosauria</taxon>
        <taxon>Aves</taxon>
        <taxon>Neognathae</taxon>
        <taxon>Neoaves</taxon>
        <taxon>Gruiformes</taxon>
        <taxon>Gruidae</taxon>
        <taxon>Grus</taxon>
    </lineage>
</organism>
<dbReference type="EMBL" id="BAAFJT010000027">
    <property type="protein sequence ID" value="GAB0200417.1"/>
    <property type="molecule type" value="Genomic_DNA"/>
</dbReference>
<dbReference type="PANTHER" id="PTHR15205:SF1">
    <property type="entry name" value="DNA-BINDING DEATH EFFECTOR DOMAIN-CONTAINING PROTEIN 2"/>
    <property type="match status" value="1"/>
</dbReference>
<comment type="caution">
    <text evidence="9">The sequence shown here is derived from an EMBL/GenBank/DDBJ whole genome shotgun (WGS) entry which is preliminary data.</text>
</comment>
<keyword evidence="2" id="KW-0053">Apoptosis</keyword>
<keyword evidence="4" id="KW-0238">DNA-binding</keyword>
<feature type="compositionally biased region" description="Pro residues" evidence="7">
    <location>
        <begin position="190"/>
        <end position="204"/>
    </location>
</feature>
<evidence type="ECO:0000256" key="2">
    <source>
        <dbReference type="ARBA" id="ARBA00022703"/>
    </source>
</evidence>
<gene>
    <name evidence="9" type="ORF">GRJ2_002507100</name>
</gene>
<proteinExistence type="predicted"/>
<dbReference type="GO" id="GO:0006915">
    <property type="term" value="P:apoptotic process"/>
    <property type="evidence" value="ECO:0007669"/>
    <property type="project" value="UniProtKB-KW"/>
</dbReference>
<dbReference type="InterPro" id="IPR001875">
    <property type="entry name" value="DED_dom"/>
</dbReference>
<evidence type="ECO:0000256" key="4">
    <source>
        <dbReference type="ARBA" id="ARBA00023125"/>
    </source>
</evidence>
<reference evidence="9 10" key="1">
    <citation type="submission" date="2024-06" db="EMBL/GenBank/DDBJ databases">
        <title>The draft genome of Grus japonensis, version 3.</title>
        <authorList>
            <person name="Nabeshima K."/>
            <person name="Suzuki S."/>
            <person name="Onuma M."/>
        </authorList>
    </citation>
    <scope>NUCLEOTIDE SEQUENCE [LARGE SCALE GENOMIC DNA]</scope>
    <source>
        <strain evidence="9 10">451A</strain>
    </source>
</reference>
<evidence type="ECO:0000259" key="8">
    <source>
        <dbReference type="PROSITE" id="PS50168"/>
    </source>
</evidence>
<accession>A0ABC9XSK6</accession>
<dbReference type="InterPro" id="IPR038856">
    <property type="entry name" value="DEDD/DEDD2"/>
</dbReference>
<dbReference type="AlphaFoldDB" id="A0ABC9XSK6"/>
<evidence type="ECO:0000256" key="3">
    <source>
        <dbReference type="ARBA" id="ARBA00023015"/>
    </source>
</evidence>
<sequence>MSRTPVPWEEEECLEYYGMVSLHRLFEVVGAQLTPSDVTVLSFLLDETHPGSHPLDPELWGGGDDESSSLLEKWNRRRRRRRSGNREEERARPRNGVELLLELERRGFCDEGNFRHLLQLLRVLTRHDLLHCVTLKRPRTVSPERFTCGPAVVGSCLNAAAAQPRQEQWETGSSSGKRKRTSRSRGRTRPPLPRRSPPPPPQDPPAKVTCDIRLRVRAELCEHDAVLRRSVTSRRPRGPGRQLDVFGQASGVLKSRDLGSILCDIKFSELSYLDAFWGDYLNGSLLEALKGVFLTEGLRRAVGREDVRLLVSVDQDDYEEGRRLLLAAAAARDAPAAPQKRQRGGG</sequence>
<protein>
    <submittedName>
        <fullName evidence="9">Death effector domain-containing protein</fullName>
    </submittedName>
</protein>
<dbReference type="PANTHER" id="PTHR15205">
    <property type="entry name" value="DEATH EFFECTOR DOMAIN-CONTAINING PROTEIN"/>
    <property type="match status" value="1"/>
</dbReference>
<keyword evidence="3" id="KW-0805">Transcription regulation</keyword>
<evidence type="ECO:0000256" key="1">
    <source>
        <dbReference type="ARBA" id="ARBA00004604"/>
    </source>
</evidence>
<evidence type="ECO:0000256" key="5">
    <source>
        <dbReference type="ARBA" id="ARBA00023163"/>
    </source>
</evidence>
<dbReference type="InterPro" id="IPR011029">
    <property type="entry name" value="DEATH-like_dom_sf"/>
</dbReference>
<evidence type="ECO:0000256" key="7">
    <source>
        <dbReference type="SAM" id="MobiDB-lite"/>
    </source>
</evidence>
<dbReference type="Proteomes" id="UP001623348">
    <property type="component" value="Unassembled WGS sequence"/>
</dbReference>
<feature type="compositionally biased region" description="Basic residues" evidence="7">
    <location>
        <begin position="176"/>
        <end position="188"/>
    </location>
</feature>
<dbReference type="Pfam" id="PF20694">
    <property type="entry name" value="TRADD-like_N"/>
    <property type="match status" value="1"/>
</dbReference>
<dbReference type="Gene3D" id="1.10.533.10">
    <property type="entry name" value="Death Domain, Fas"/>
    <property type="match status" value="1"/>
</dbReference>
<keyword evidence="5" id="KW-0804">Transcription</keyword>
<dbReference type="SUPFAM" id="SSF47986">
    <property type="entry name" value="DEATH domain"/>
    <property type="match status" value="1"/>
</dbReference>
<evidence type="ECO:0000256" key="6">
    <source>
        <dbReference type="ARBA" id="ARBA00023242"/>
    </source>
</evidence>
<dbReference type="InterPro" id="IPR049341">
    <property type="entry name" value="TRADD-like_N"/>
</dbReference>
<evidence type="ECO:0000313" key="10">
    <source>
        <dbReference type="Proteomes" id="UP001623348"/>
    </source>
</evidence>
<keyword evidence="10" id="KW-1185">Reference proteome</keyword>
<dbReference type="PROSITE" id="PS50168">
    <property type="entry name" value="DED"/>
    <property type="match status" value="1"/>
</dbReference>
<feature type="domain" description="DED" evidence="8">
    <location>
        <begin position="21"/>
        <end position="135"/>
    </location>
</feature>
<comment type="subcellular location">
    <subcellularLocation>
        <location evidence="1">Nucleus</location>
        <location evidence="1">Nucleolus</location>
    </subcellularLocation>
</comment>
<evidence type="ECO:0000313" key="9">
    <source>
        <dbReference type="EMBL" id="GAB0200417.1"/>
    </source>
</evidence>